<dbReference type="Proteomes" id="UP000029643">
    <property type="component" value="Unassembled WGS sequence"/>
</dbReference>
<evidence type="ECO:0000313" key="3">
    <source>
        <dbReference type="Proteomes" id="UP000029643"/>
    </source>
</evidence>
<dbReference type="RefSeq" id="WP_193743989.1">
    <property type="nucleotide sequence ID" value="NZ_BBNQ01000012.1"/>
</dbReference>
<gene>
    <name evidence="2" type="ORF">JCM19274_2932</name>
    <name evidence="1" type="ORF">JCM19300_1941</name>
</gene>
<sequence length="47" mass="4903">MSAQNALTLTKYSGYNPEVGGGIAGRGLDKGTGPTSAQYLFGMNFNF</sequence>
<dbReference type="AlphaFoldDB" id="A0A090W7S4"/>
<organism evidence="1 4">
    <name type="scientific">Algibacter lectus</name>
    <dbReference type="NCBI Taxonomy" id="221126"/>
    <lineage>
        <taxon>Bacteria</taxon>
        <taxon>Pseudomonadati</taxon>
        <taxon>Bacteroidota</taxon>
        <taxon>Flavobacteriia</taxon>
        <taxon>Flavobacteriales</taxon>
        <taxon>Flavobacteriaceae</taxon>
        <taxon>Algibacter</taxon>
    </lineage>
</organism>
<reference evidence="3 4" key="1">
    <citation type="journal article" date="2014" name="Genome Announc.">
        <title>Draft Genome Sequences of Marine Flavobacterium Algibacter lectus Strains SS8 and NR4.</title>
        <authorList>
            <person name="Takatani N."/>
            <person name="Nakanishi M."/>
            <person name="Meirelles P."/>
            <person name="Mino S."/>
            <person name="Suda W."/>
            <person name="Oshima K."/>
            <person name="Hattori M."/>
            <person name="Ohkuma M."/>
            <person name="Hosokawa M."/>
            <person name="Miyashita K."/>
            <person name="Thompson F.L."/>
            <person name="Niwa A."/>
            <person name="Sawabe T."/>
            <person name="Sawabe T."/>
        </authorList>
    </citation>
    <scope>NUCLEOTIDE SEQUENCE [LARGE SCALE GENOMIC DNA]</scope>
    <source>
        <strain evidence="2">JCM 19274</strain>
        <strain evidence="1 4">JCM 19300</strain>
        <strain evidence="3">JCM19274</strain>
    </source>
</reference>
<evidence type="ECO:0000313" key="2">
    <source>
        <dbReference type="EMBL" id="GAL82367.1"/>
    </source>
</evidence>
<dbReference type="EMBL" id="BBNQ01000012">
    <property type="protein sequence ID" value="GAL63592.1"/>
    <property type="molecule type" value="Genomic_DNA"/>
</dbReference>
<name>A0A090W7S4_9FLAO</name>
<evidence type="ECO:0000313" key="4">
    <source>
        <dbReference type="Proteomes" id="UP000029644"/>
    </source>
</evidence>
<accession>A0A090W7S4</accession>
<dbReference type="Proteomes" id="UP000029644">
    <property type="component" value="Unassembled WGS sequence"/>
</dbReference>
<dbReference type="EMBL" id="BBNU01000026">
    <property type="protein sequence ID" value="GAL82367.1"/>
    <property type="molecule type" value="Genomic_DNA"/>
</dbReference>
<comment type="caution">
    <text evidence="1">The sequence shown here is derived from an EMBL/GenBank/DDBJ whole genome shotgun (WGS) entry which is preliminary data.</text>
</comment>
<proteinExistence type="predicted"/>
<evidence type="ECO:0000313" key="1">
    <source>
        <dbReference type="EMBL" id="GAL63592.1"/>
    </source>
</evidence>
<protein>
    <submittedName>
        <fullName evidence="1">Uncharacterized protein</fullName>
    </submittedName>
</protein>